<sequence>MASIATAPPMSHALAPVTAGMPPALVDDAASPLPAVPVVLVVALVAVNSRELVLSEVIRRGDRNSDLTWRTRCRDQGSFLARFVDPHEGSFLWNAPGIDAADSALLLVAREDKAAKVARTADFQVRDRDT</sequence>
<reference evidence="1 2" key="1">
    <citation type="submission" date="2017-10" db="EMBL/GenBank/DDBJ databases">
        <title>Comparative genomics in systemic dimorphic fungi from Ajellomycetaceae.</title>
        <authorList>
            <person name="Munoz J.F."/>
            <person name="Mcewen J.G."/>
            <person name="Clay O.K."/>
            <person name="Cuomo C.A."/>
        </authorList>
    </citation>
    <scope>NUCLEOTIDE SEQUENCE [LARGE SCALE GENOMIC DNA]</scope>
    <source>
        <strain evidence="1 2">UAMH7299</strain>
    </source>
</reference>
<evidence type="ECO:0000313" key="2">
    <source>
        <dbReference type="Proteomes" id="UP000224634"/>
    </source>
</evidence>
<comment type="caution">
    <text evidence="1">The sequence shown here is derived from an EMBL/GenBank/DDBJ whole genome shotgun (WGS) entry which is preliminary data.</text>
</comment>
<name>A0A2B7YN58_POLH7</name>
<organism evidence="1 2">
    <name type="scientific">Polytolypa hystricis (strain UAMH7299)</name>
    <dbReference type="NCBI Taxonomy" id="1447883"/>
    <lineage>
        <taxon>Eukaryota</taxon>
        <taxon>Fungi</taxon>
        <taxon>Dikarya</taxon>
        <taxon>Ascomycota</taxon>
        <taxon>Pezizomycotina</taxon>
        <taxon>Eurotiomycetes</taxon>
        <taxon>Eurotiomycetidae</taxon>
        <taxon>Onygenales</taxon>
        <taxon>Onygenales incertae sedis</taxon>
        <taxon>Polytolypa</taxon>
    </lineage>
</organism>
<gene>
    <name evidence="1" type="ORF">AJ80_02840</name>
</gene>
<accession>A0A2B7YN58</accession>
<keyword evidence="2" id="KW-1185">Reference proteome</keyword>
<dbReference type="EMBL" id="PDNA01000029">
    <property type="protein sequence ID" value="PGH23066.1"/>
    <property type="molecule type" value="Genomic_DNA"/>
</dbReference>
<dbReference type="AlphaFoldDB" id="A0A2B7YN58"/>
<dbReference type="Proteomes" id="UP000224634">
    <property type="component" value="Unassembled WGS sequence"/>
</dbReference>
<evidence type="ECO:0000313" key="1">
    <source>
        <dbReference type="EMBL" id="PGH23066.1"/>
    </source>
</evidence>
<proteinExistence type="predicted"/>
<protein>
    <submittedName>
        <fullName evidence="1">Uncharacterized protein</fullName>
    </submittedName>
</protein>